<comment type="caution">
    <text evidence="2">The sequence shown here is derived from an EMBL/GenBank/DDBJ whole genome shotgun (WGS) entry which is preliminary data.</text>
</comment>
<dbReference type="EMBL" id="ABGD02000008">
    <property type="protein sequence ID" value="EDS12011.1"/>
    <property type="molecule type" value="Genomic_DNA"/>
</dbReference>
<proteinExistence type="predicted"/>
<evidence type="ECO:0000256" key="1">
    <source>
        <dbReference type="SAM" id="Phobius"/>
    </source>
</evidence>
<keyword evidence="1" id="KW-0472">Membrane</keyword>
<keyword evidence="1" id="KW-1133">Transmembrane helix</keyword>
<gene>
    <name evidence="2" type="ORF">ANACOL_01231</name>
</gene>
<dbReference type="Proteomes" id="UP000003803">
    <property type="component" value="Unassembled WGS sequence"/>
</dbReference>
<feature type="transmembrane region" description="Helical" evidence="1">
    <location>
        <begin position="12"/>
        <end position="33"/>
    </location>
</feature>
<keyword evidence="1" id="KW-0812">Transmembrane</keyword>
<name>B0P8Y5_9FIRM</name>
<accession>B0P8Y5</accession>
<protein>
    <submittedName>
        <fullName evidence="2">Uncharacterized protein</fullName>
    </submittedName>
</protein>
<reference evidence="2" key="1">
    <citation type="submission" date="2007-11" db="EMBL/GenBank/DDBJ databases">
        <authorList>
            <person name="Fulton L."/>
            <person name="Clifton S."/>
            <person name="Fulton B."/>
            <person name="Xu J."/>
            <person name="Minx P."/>
            <person name="Pepin K.H."/>
            <person name="Johnson M."/>
            <person name="Thiruvilangam P."/>
            <person name="Bhonagiri V."/>
            <person name="Nash W.E."/>
            <person name="Mardis E.R."/>
            <person name="Wilson R.K."/>
        </authorList>
    </citation>
    <scope>NUCLEOTIDE SEQUENCE [LARGE SCALE GENOMIC DNA]</scope>
    <source>
        <strain evidence="2">DSM 17241</strain>
    </source>
</reference>
<evidence type="ECO:0000313" key="2">
    <source>
        <dbReference type="EMBL" id="EDS12011.1"/>
    </source>
</evidence>
<sequence length="57" mass="7170">MSFVYLKNNIFWWGCQLCFFHIFFNFIIFLTKILKIIKIFYPKFLYFFNFLCTLFAD</sequence>
<evidence type="ECO:0000313" key="3">
    <source>
        <dbReference type="Proteomes" id="UP000003803"/>
    </source>
</evidence>
<keyword evidence="3" id="KW-1185">Reference proteome</keyword>
<reference evidence="2" key="2">
    <citation type="submission" date="2013-09" db="EMBL/GenBank/DDBJ databases">
        <title>Draft genome sequence of Anaerotruncus colihominis(DSM 17241).</title>
        <authorList>
            <person name="Sudarsanam P."/>
            <person name="Ley R."/>
            <person name="Guruge J."/>
            <person name="Turnbaugh P.J."/>
            <person name="Mahowald M."/>
            <person name="Liep D."/>
            <person name="Gordon J."/>
        </authorList>
    </citation>
    <scope>NUCLEOTIDE SEQUENCE</scope>
    <source>
        <strain evidence="2">DSM 17241</strain>
    </source>
</reference>
<organism evidence="2 3">
    <name type="scientific">Anaerotruncus colihominis DSM 17241</name>
    <dbReference type="NCBI Taxonomy" id="445972"/>
    <lineage>
        <taxon>Bacteria</taxon>
        <taxon>Bacillati</taxon>
        <taxon>Bacillota</taxon>
        <taxon>Clostridia</taxon>
        <taxon>Eubacteriales</taxon>
        <taxon>Oscillospiraceae</taxon>
        <taxon>Anaerotruncus</taxon>
    </lineage>
</organism>
<dbReference type="HOGENOM" id="CLU_2986418_0_0_9"/>
<dbReference type="AlphaFoldDB" id="B0P8Y5"/>